<gene>
    <name evidence="1" type="ORF">FNL39_10123</name>
</gene>
<protein>
    <recommendedName>
        <fullName evidence="3">Tetratricopeptide repeat protein</fullName>
    </recommendedName>
</protein>
<reference evidence="1 2" key="1">
    <citation type="submission" date="2019-07" db="EMBL/GenBank/DDBJ databases">
        <title>Genomic Encyclopedia of Type Strains, Phase IV (KMG-IV): sequencing the most valuable type-strain genomes for metagenomic binning, comparative biology and taxonomic classification.</title>
        <authorList>
            <person name="Goeker M."/>
        </authorList>
    </citation>
    <scope>NUCLEOTIDE SEQUENCE [LARGE SCALE GENOMIC DNA]</scope>
    <source>
        <strain evidence="1 2">DSM 44831</strain>
    </source>
</reference>
<evidence type="ECO:0008006" key="3">
    <source>
        <dbReference type="Google" id="ProtNLM"/>
    </source>
</evidence>
<name>A0ABQ6YSH6_9NOCA</name>
<accession>A0ABQ6YSH6</accession>
<sequence length="924" mass="101982">MSYSETELQTRYRTMDSGWHQAALDELAEIIAHAEAGGYHRLAFRARRDLANRHCVSGQWEKGFPLFARCLAEFDSRPADFGPQEEYSLRSWYVRTVTTMAEYPEISVEQIAGLHADIRRRFAAHGHSLVGLHTAERWLAYVRGDWAAEEVAYQQWHLAGGPQPNYMWDFETEIERLIHRGDRVSVDRALALAEPVLDGRLTFAESTAPIEAHMLPFWATRLPLERVAEVFQRMERGFADGGPWRYEYPSKVIEFLALTGNEEEAFERYRRRMCHFTTLSRPYGRMEFATSCAVALGRLVRLGRGPEAVPCRGCSGKHPTKTLSERHTELRAEALALAATFDARNGTTWQTEQVTRRLSAGPLLEFLPLRPGARPVMHRVSPIGCPPDVAVHAARWLLDRGLGIAAGQYLSLVGEPTDPVVAAGVLELKARRADDDTTLPRLREAAAAFVAAGEPVRGDLCLVAAANWLRSEKRSAEALAELSAPLERLRADADPESVGHAEVTAAALQYVLERDGNGYPLIEEVVRRAEMIGDQRLLGEARYQYAWMRQGRGDDAKSIAADYIASVCALAAGGADFRARQVLHQLGTFFRKTEDWAALLDSLDRCQSALPPHTGRLVIAGLRWLRGETLHSAGRNEDAVVELSFAAHEYGAIDILNTSKRTYWVKLAEVCAALGDWEQANRHSEYACAWADRARRNGVLGDAARMVTGRSVLADSLRELGRLDRAVSEYHTLVDEALAADRRQTALYAHSQAGDLLLRLNRPAAAAADFHAAADLSAQVPQTPRVLRTLLMKEVIAHVRAGAVEAAETALEQTRGIESTDSDHAARLDLATAHVLFARGETTAALEHTARAQETLQSAGNYSTAGIAALFLAQQHLAAARPDLAVTVLRSSIHRFPEDEPVVAELSALLGSLAAQHHPLTSRQ</sequence>
<proteinExistence type="predicted"/>
<keyword evidence="2" id="KW-1185">Reference proteome</keyword>
<evidence type="ECO:0000313" key="1">
    <source>
        <dbReference type="EMBL" id="KAF0848598.1"/>
    </source>
</evidence>
<dbReference type="InterPro" id="IPR011990">
    <property type="entry name" value="TPR-like_helical_dom_sf"/>
</dbReference>
<dbReference type="Gene3D" id="1.25.40.10">
    <property type="entry name" value="Tetratricopeptide repeat domain"/>
    <property type="match status" value="1"/>
</dbReference>
<dbReference type="RefSeq" id="WP_157101865.1">
    <property type="nucleotide sequence ID" value="NZ_VMSD01000001.1"/>
</dbReference>
<dbReference type="Proteomes" id="UP000798951">
    <property type="component" value="Unassembled WGS sequence"/>
</dbReference>
<comment type="caution">
    <text evidence="1">The sequence shown here is derived from an EMBL/GenBank/DDBJ whole genome shotgun (WGS) entry which is preliminary data.</text>
</comment>
<dbReference type="EMBL" id="VMSD01000001">
    <property type="protein sequence ID" value="KAF0848598.1"/>
    <property type="molecule type" value="Genomic_DNA"/>
</dbReference>
<organism evidence="1 2">
    <name type="scientific">Nocardia caishijiensis</name>
    <dbReference type="NCBI Taxonomy" id="184756"/>
    <lineage>
        <taxon>Bacteria</taxon>
        <taxon>Bacillati</taxon>
        <taxon>Actinomycetota</taxon>
        <taxon>Actinomycetes</taxon>
        <taxon>Mycobacteriales</taxon>
        <taxon>Nocardiaceae</taxon>
        <taxon>Nocardia</taxon>
    </lineage>
</organism>
<dbReference type="SUPFAM" id="SSF48452">
    <property type="entry name" value="TPR-like"/>
    <property type="match status" value="1"/>
</dbReference>
<evidence type="ECO:0000313" key="2">
    <source>
        <dbReference type="Proteomes" id="UP000798951"/>
    </source>
</evidence>